<name>A0AAD8PZ18_9PEZI</name>
<dbReference type="RefSeq" id="XP_060414217.1">
    <property type="nucleotide sequence ID" value="XM_060557818.1"/>
</dbReference>
<dbReference type="InterPro" id="IPR036852">
    <property type="entry name" value="Peptidase_S8/S53_dom_sf"/>
</dbReference>
<dbReference type="EMBL" id="JAHLJV010000029">
    <property type="protein sequence ID" value="KAK1590743.1"/>
    <property type="molecule type" value="Genomic_DNA"/>
</dbReference>
<dbReference type="GeneID" id="85442058"/>
<dbReference type="SUPFAM" id="SSF52743">
    <property type="entry name" value="Subtilisin-like"/>
    <property type="match status" value="1"/>
</dbReference>
<proteinExistence type="predicted"/>
<comment type="caution">
    <text evidence="1">The sequence shown here is derived from an EMBL/GenBank/DDBJ whole genome shotgun (WGS) entry which is preliminary data.</text>
</comment>
<evidence type="ECO:0000313" key="1">
    <source>
        <dbReference type="EMBL" id="KAK1590743.1"/>
    </source>
</evidence>
<dbReference type="GO" id="GO:0004252">
    <property type="term" value="F:serine-type endopeptidase activity"/>
    <property type="evidence" value="ECO:0007669"/>
    <property type="project" value="InterPro"/>
</dbReference>
<dbReference type="GO" id="GO:0006508">
    <property type="term" value="P:proteolysis"/>
    <property type="evidence" value="ECO:0007669"/>
    <property type="project" value="InterPro"/>
</dbReference>
<evidence type="ECO:0008006" key="3">
    <source>
        <dbReference type="Google" id="ProtNLM"/>
    </source>
</evidence>
<keyword evidence="2" id="KW-1185">Reference proteome</keyword>
<organism evidence="1 2">
    <name type="scientific">Colletotrichum navitas</name>
    <dbReference type="NCBI Taxonomy" id="681940"/>
    <lineage>
        <taxon>Eukaryota</taxon>
        <taxon>Fungi</taxon>
        <taxon>Dikarya</taxon>
        <taxon>Ascomycota</taxon>
        <taxon>Pezizomycotina</taxon>
        <taxon>Sordariomycetes</taxon>
        <taxon>Hypocreomycetidae</taxon>
        <taxon>Glomerellales</taxon>
        <taxon>Glomerellaceae</taxon>
        <taxon>Colletotrichum</taxon>
        <taxon>Colletotrichum graminicola species complex</taxon>
    </lineage>
</organism>
<sequence length="179" mass="19014">MSWTILVPPGGSKEKQLLSSALEKACSRKVLMFCSSSDQISETKHYPSGFRRSRFFLIGAAHDDGSAYGHAGKDNDFIFPGVNVNTSSGASLSAYLDEKVLSSKESTGSSIATALAAGLAAMITYSFKTSELAIVTAKMQQGKDYIAGPELVQPGDVERIAQHSVVKTAFNKIGKIDNG</sequence>
<evidence type="ECO:0000313" key="2">
    <source>
        <dbReference type="Proteomes" id="UP001230504"/>
    </source>
</evidence>
<dbReference type="Proteomes" id="UP001230504">
    <property type="component" value="Unassembled WGS sequence"/>
</dbReference>
<dbReference type="AlphaFoldDB" id="A0AAD8PZ18"/>
<dbReference type="Gene3D" id="3.40.50.200">
    <property type="entry name" value="Peptidase S8/S53 domain"/>
    <property type="match status" value="1"/>
</dbReference>
<protein>
    <recommendedName>
        <fullName evidence="3">Peptidase S8/S53 domain-containing protein</fullName>
    </recommendedName>
</protein>
<reference evidence="1" key="1">
    <citation type="submission" date="2021-06" db="EMBL/GenBank/DDBJ databases">
        <title>Comparative genomics, transcriptomics and evolutionary studies reveal genomic signatures of adaptation to plant cell wall in hemibiotrophic fungi.</title>
        <authorList>
            <consortium name="DOE Joint Genome Institute"/>
            <person name="Baroncelli R."/>
            <person name="Diaz J.F."/>
            <person name="Benocci T."/>
            <person name="Peng M."/>
            <person name="Battaglia E."/>
            <person name="Haridas S."/>
            <person name="Andreopoulos W."/>
            <person name="Labutti K."/>
            <person name="Pangilinan J."/>
            <person name="Floch G.L."/>
            <person name="Makela M.R."/>
            <person name="Henrissat B."/>
            <person name="Grigoriev I.V."/>
            <person name="Crouch J.A."/>
            <person name="De Vries R.P."/>
            <person name="Sukno S.A."/>
            <person name="Thon M.R."/>
        </authorList>
    </citation>
    <scope>NUCLEOTIDE SEQUENCE</scope>
    <source>
        <strain evidence="1">CBS 125086</strain>
    </source>
</reference>
<gene>
    <name evidence="1" type="ORF">LY79DRAFT_553874</name>
</gene>
<accession>A0AAD8PZ18</accession>